<organism evidence="4 5">
    <name type="scientific">Marinoscillum furvescens DSM 4134</name>
    <dbReference type="NCBI Taxonomy" id="1122208"/>
    <lineage>
        <taxon>Bacteria</taxon>
        <taxon>Pseudomonadati</taxon>
        <taxon>Bacteroidota</taxon>
        <taxon>Cytophagia</taxon>
        <taxon>Cytophagales</taxon>
        <taxon>Reichenbachiellaceae</taxon>
        <taxon>Marinoscillum</taxon>
    </lineage>
</organism>
<accession>A0A3D9L5R8</accession>
<dbReference type="PANTHER" id="PTHR36449:SF1">
    <property type="entry name" value="ACETYLTRANSFERASE"/>
    <property type="match status" value="1"/>
</dbReference>
<dbReference type="AlphaFoldDB" id="A0A3D9L5R8"/>
<reference evidence="4 5" key="1">
    <citation type="submission" date="2018-07" db="EMBL/GenBank/DDBJ databases">
        <title>Genomic Encyclopedia of Type Strains, Phase IV (KMG-IV): sequencing the most valuable type-strain genomes for metagenomic binning, comparative biology and taxonomic classification.</title>
        <authorList>
            <person name="Goeker M."/>
        </authorList>
    </citation>
    <scope>NUCLEOTIDE SEQUENCE [LARGE SCALE GENOMIC DNA]</scope>
    <source>
        <strain evidence="4 5">DSM 4134</strain>
    </source>
</reference>
<gene>
    <name evidence="4" type="ORF">C7460_10353</name>
</gene>
<dbReference type="OrthoDB" id="9799147at2"/>
<evidence type="ECO:0000313" key="5">
    <source>
        <dbReference type="Proteomes" id="UP000256779"/>
    </source>
</evidence>
<evidence type="ECO:0008006" key="6">
    <source>
        <dbReference type="Google" id="ProtNLM"/>
    </source>
</evidence>
<comment type="caution">
    <text evidence="4">The sequence shown here is derived from an EMBL/GenBank/DDBJ whole genome shotgun (WGS) entry which is preliminary data.</text>
</comment>
<dbReference type="EMBL" id="QREG01000003">
    <property type="protein sequence ID" value="REE01537.1"/>
    <property type="molecule type" value="Genomic_DNA"/>
</dbReference>
<dbReference type="Gene3D" id="3.40.630.30">
    <property type="match status" value="1"/>
</dbReference>
<evidence type="ECO:0000256" key="1">
    <source>
        <dbReference type="ARBA" id="ARBA00022649"/>
    </source>
</evidence>
<sequence length="170" mass="18674">MRYFTQPLAKSHKKSDFSCGNLLLDNYLHKQAGQDVKRKLSACFVLADESGFVKGYYTLSSSSIDKGELPEEIVKILPPSYENLPVTLLGRLARNEKNKGEGIGELLLLDALKRSYDATKTVASMAIVVDPIDGIAVQFYAKYGFINLPTSGKMFIPMKTVSKLYGPSAG</sequence>
<keyword evidence="2" id="KW-0808">Transferase</keyword>
<dbReference type="SUPFAM" id="SSF55729">
    <property type="entry name" value="Acyl-CoA N-acyltransferases (Nat)"/>
    <property type="match status" value="1"/>
</dbReference>
<evidence type="ECO:0000313" key="4">
    <source>
        <dbReference type="EMBL" id="REE01537.1"/>
    </source>
</evidence>
<dbReference type="Proteomes" id="UP000256779">
    <property type="component" value="Unassembled WGS sequence"/>
</dbReference>
<evidence type="ECO:0000256" key="2">
    <source>
        <dbReference type="ARBA" id="ARBA00022679"/>
    </source>
</evidence>
<evidence type="ECO:0000256" key="3">
    <source>
        <dbReference type="ARBA" id="ARBA00023315"/>
    </source>
</evidence>
<dbReference type="GO" id="GO:0016746">
    <property type="term" value="F:acyltransferase activity"/>
    <property type="evidence" value="ECO:0007669"/>
    <property type="project" value="UniProtKB-KW"/>
</dbReference>
<keyword evidence="1" id="KW-1277">Toxin-antitoxin system</keyword>
<dbReference type="InterPro" id="IPR016181">
    <property type="entry name" value="Acyl_CoA_acyltransferase"/>
</dbReference>
<dbReference type="PANTHER" id="PTHR36449">
    <property type="entry name" value="ACETYLTRANSFERASE-RELATED"/>
    <property type="match status" value="1"/>
</dbReference>
<dbReference type="RefSeq" id="WP_115866827.1">
    <property type="nucleotide sequence ID" value="NZ_QREG01000003.1"/>
</dbReference>
<keyword evidence="3" id="KW-0012">Acyltransferase</keyword>
<protein>
    <recommendedName>
        <fullName evidence="6">Acetyltransferase (GNAT) family protein</fullName>
    </recommendedName>
</protein>
<proteinExistence type="predicted"/>
<name>A0A3D9L5R8_MARFU</name>
<keyword evidence="5" id="KW-1185">Reference proteome</keyword>